<dbReference type="RefSeq" id="WP_040348203.1">
    <property type="nucleotide sequence ID" value="NZ_ACJX03000001.1"/>
</dbReference>
<dbReference type="Proteomes" id="UP000005273">
    <property type="component" value="Unassembled WGS sequence"/>
</dbReference>
<keyword evidence="2" id="KW-1185">Reference proteome</keyword>
<dbReference type="EMBL" id="ACJX03000001">
    <property type="protein sequence ID" value="KRT35673.1"/>
    <property type="molecule type" value="Genomic_DNA"/>
</dbReference>
<dbReference type="OrthoDB" id="5608at2"/>
<organism evidence="1 2">
    <name type="scientific">Acetomicrobium hydrogeniformans ATCC BAA-1850</name>
    <dbReference type="NCBI Taxonomy" id="592015"/>
    <lineage>
        <taxon>Bacteria</taxon>
        <taxon>Thermotogati</taxon>
        <taxon>Synergistota</taxon>
        <taxon>Synergistia</taxon>
        <taxon>Synergistales</taxon>
        <taxon>Acetomicrobiaceae</taxon>
        <taxon>Acetomicrobium</taxon>
    </lineage>
</organism>
<evidence type="ECO:0008006" key="3">
    <source>
        <dbReference type="Google" id="ProtNLM"/>
    </source>
</evidence>
<proteinExistence type="predicted"/>
<evidence type="ECO:0000313" key="1">
    <source>
        <dbReference type="EMBL" id="KRT35673.1"/>
    </source>
</evidence>
<accession>A0A0T5XBC9</accession>
<evidence type="ECO:0000313" key="2">
    <source>
        <dbReference type="Proteomes" id="UP000005273"/>
    </source>
</evidence>
<comment type="caution">
    <text evidence="1">The sequence shown here is derived from an EMBL/GenBank/DDBJ whole genome shotgun (WGS) entry which is preliminary data.</text>
</comment>
<protein>
    <recommendedName>
        <fullName evidence="3">Rubredoxin-like domain-containing protein</fullName>
    </recommendedName>
</protein>
<dbReference type="AlphaFoldDB" id="A0A0T5XBC9"/>
<gene>
    <name evidence="1" type="ORF">HMPREF1705_04673</name>
</gene>
<dbReference type="SUPFAM" id="SSF57802">
    <property type="entry name" value="Rubredoxin-like"/>
    <property type="match status" value="1"/>
</dbReference>
<dbReference type="eggNOG" id="COG0375">
    <property type="taxonomic scope" value="Bacteria"/>
</dbReference>
<sequence>MRKFRCLVCKHEFETEDVPPVMKCPKCYSRFVELVEGEPLKGKPWSSKTFSVR</sequence>
<dbReference type="Gene3D" id="3.30.2320.80">
    <property type="match status" value="1"/>
</dbReference>
<name>A0A0T5XBC9_9BACT</name>
<reference evidence="2" key="1">
    <citation type="submission" date="2012-09" db="EMBL/GenBank/DDBJ databases">
        <authorList>
            <person name="Weinstock G."/>
            <person name="Sodergren E."/>
            <person name="Clifton S."/>
            <person name="Fulton L."/>
            <person name="Fulton B."/>
            <person name="Courtney L."/>
            <person name="Fronick C."/>
            <person name="Harrison M."/>
            <person name="Strong C."/>
            <person name="Farmer C."/>
            <person name="Delehaunty K."/>
            <person name="Markovic C."/>
            <person name="Hall O."/>
            <person name="Minx P."/>
            <person name="Tomlinson C."/>
            <person name="Mitreva M."/>
            <person name="Nelson J."/>
            <person name="Hou S."/>
            <person name="Wollam A."/>
            <person name="Pepin K.H."/>
            <person name="Johnson M."/>
            <person name="Bhonagiri V."/>
            <person name="Nash W.E."/>
            <person name="Suruliraj S."/>
            <person name="Warren W."/>
            <person name="Chinwalla A."/>
            <person name="Mardis E.R."/>
            <person name="Wilson R.K."/>
        </authorList>
    </citation>
    <scope>NUCLEOTIDE SEQUENCE [LARGE SCALE GENOMIC DNA]</scope>
    <source>
        <strain evidence="2">OS1</strain>
    </source>
</reference>